<keyword evidence="2" id="KW-1185">Reference proteome</keyword>
<feature type="non-terminal residue" evidence="1">
    <location>
        <position position="1"/>
    </location>
</feature>
<name>A0ABV5EW94_9MICO</name>
<gene>
    <name evidence="1" type="ORF">AB7P39_15395</name>
</gene>
<proteinExistence type="predicted"/>
<feature type="non-terminal residue" evidence="1">
    <location>
        <position position="80"/>
    </location>
</feature>
<protein>
    <submittedName>
        <fullName evidence="1">Uncharacterized protein</fullName>
    </submittedName>
</protein>
<accession>A0ABV5EW94</accession>
<sequence>EDVVKLMKQWGVEQLTRRYGGFALWRTHDGIHWEPVTRSGFSNKYNWGVRNFASTPHGLFVATANPFGPRVAIREQGEWK</sequence>
<dbReference type="Proteomes" id="UP001589643">
    <property type="component" value="Unassembled WGS sequence"/>
</dbReference>
<dbReference type="EMBL" id="JBHLHV010000061">
    <property type="protein sequence ID" value="MFB8894230.1"/>
    <property type="molecule type" value="Genomic_DNA"/>
</dbReference>
<reference evidence="1 2" key="1">
    <citation type="submission" date="2024-08" db="EMBL/GenBank/DDBJ databases">
        <title>Heavy metals resistant antinobacteria isolated from wastewater.</title>
        <authorList>
            <person name="Roman Ponce B."/>
            <person name="Blanco Mercado M.A."/>
            <person name="Avila Aldana I.N."/>
            <person name="Morales Arrieta S."/>
        </authorList>
    </citation>
    <scope>NUCLEOTIDE SEQUENCE [LARGE SCALE GENOMIC DNA]</scope>
    <source>
        <strain evidence="2">sma-1</strain>
    </source>
</reference>
<dbReference type="RefSeq" id="WP_378720148.1">
    <property type="nucleotide sequence ID" value="NZ_JBHLHV010000061.1"/>
</dbReference>
<evidence type="ECO:0000313" key="1">
    <source>
        <dbReference type="EMBL" id="MFB8894230.1"/>
    </source>
</evidence>
<organism evidence="1 2">
    <name type="scientific">Microbacterium plantarum</name>
    <dbReference type="NCBI Taxonomy" id="1816425"/>
    <lineage>
        <taxon>Bacteria</taxon>
        <taxon>Bacillati</taxon>
        <taxon>Actinomycetota</taxon>
        <taxon>Actinomycetes</taxon>
        <taxon>Micrococcales</taxon>
        <taxon>Microbacteriaceae</taxon>
        <taxon>Microbacterium</taxon>
    </lineage>
</organism>
<evidence type="ECO:0000313" key="2">
    <source>
        <dbReference type="Proteomes" id="UP001589643"/>
    </source>
</evidence>
<comment type="caution">
    <text evidence="1">The sequence shown here is derived from an EMBL/GenBank/DDBJ whole genome shotgun (WGS) entry which is preliminary data.</text>
</comment>